<dbReference type="Proteomes" id="UP000297739">
    <property type="component" value="Unassembled WGS sequence"/>
</dbReference>
<keyword evidence="4" id="KW-1185">Reference proteome</keyword>
<organism evidence="3 4">
    <name type="scientific">Hymenobacter elongatus</name>
    <dbReference type="NCBI Taxonomy" id="877208"/>
    <lineage>
        <taxon>Bacteria</taxon>
        <taxon>Pseudomonadati</taxon>
        <taxon>Bacteroidota</taxon>
        <taxon>Cytophagia</taxon>
        <taxon>Cytophagales</taxon>
        <taxon>Hymenobacteraceae</taxon>
        <taxon>Hymenobacter</taxon>
    </lineage>
</organism>
<evidence type="ECO:0000256" key="1">
    <source>
        <dbReference type="SAM" id="SignalP"/>
    </source>
</evidence>
<name>A0A4Z0PGN5_9BACT</name>
<dbReference type="Pfam" id="PF14321">
    <property type="entry name" value="DUF4382"/>
    <property type="match status" value="1"/>
</dbReference>
<proteinExistence type="predicted"/>
<dbReference type="InterPro" id="IPR025491">
    <property type="entry name" value="DUF4382"/>
</dbReference>
<keyword evidence="1" id="KW-0732">Signal</keyword>
<protein>
    <submittedName>
        <fullName evidence="3">DUF4382 domain-containing protein</fullName>
    </submittedName>
</protein>
<dbReference type="AlphaFoldDB" id="A0A4Z0PGN5"/>
<feature type="domain" description="DUF4382" evidence="2">
    <location>
        <begin position="46"/>
        <end position="175"/>
    </location>
</feature>
<comment type="caution">
    <text evidence="3">The sequence shown here is derived from an EMBL/GenBank/DDBJ whole genome shotgun (WGS) entry which is preliminary data.</text>
</comment>
<sequence>MKTHLLFVGLLLAGSVLTGCEDALQEVAVADQATATAAKPKPEEPGYQAVNIDVLRVEVSQDADEKTGHWVALADVQPGVRNLLNSGTINSPLFLTSGFQLGTVKQVRVVLGTNNTITLTDGSVVAMDTPSGQTSGLKVKVNARVHSRMQHAVMVSIDPEKQIVSRGNGSYGLKPVLDGDIQVTWGGDTEAKPQAVGNTLGQAR</sequence>
<evidence type="ECO:0000259" key="2">
    <source>
        <dbReference type="Pfam" id="PF14321"/>
    </source>
</evidence>
<dbReference type="RefSeq" id="WP_135498959.1">
    <property type="nucleotide sequence ID" value="NZ_SRLD01000038.1"/>
</dbReference>
<evidence type="ECO:0000313" key="3">
    <source>
        <dbReference type="EMBL" id="TGE14256.1"/>
    </source>
</evidence>
<feature type="chain" id="PRO_5021297181" evidence="1">
    <location>
        <begin position="19"/>
        <end position="204"/>
    </location>
</feature>
<dbReference type="EMBL" id="SRLD01000038">
    <property type="protein sequence ID" value="TGE14256.1"/>
    <property type="molecule type" value="Genomic_DNA"/>
</dbReference>
<dbReference type="OrthoDB" id="2111471at2"/>
<dbReference type="PROSITE" id="PS51257">
    <property type="entry name" value="PROKAR_LIPOPROTEIN"/>
    <property type="match status" value="1"/>
</dbReference>
<accession>A0A4Z0PGN5</accession>
<reference evidence="3 4" key="1">
    <citation type="submission" date="2019-04" db="EMBL/GenBank/DDBJ databases">
        <authorList>
            <person name="Feng G."/>
            <person name="Zhang J."/>
            <person name="Zhu H."/>
        </authorList>
    </citation>
    <scope>NUCLEOTIDE SEQUENCE [LARGE SCALE GENOMIC DNA]</scope>
    <source>
        <strain evidence="3 4">JCM 17223</strain>
    </source>
</reference>
<evidence type="ECO:0000313" key="4">
    <source>
        <dbReference type="Proteomes" id="UP000297739"/>
    </source>
</evidence>
<feature type="signal peptide" evidence="1">
    <location>
        <begin position="1"/>
        <end position="18"/>
    </location>
</feature>
<gene>
    <name evidence="3" type="ORF">E5J99_16705</name>
</gene>